<proteinExistence type="inferred from homology"/>
<dbReference type="Proteomes" id="UP001418444">
    <property type="component" value="Unassembled WGS sequence"/>
</dbReference>
<protein>
    <submittedName>
        <fullName evidence="2">Fructosamine kinase family protein</fullName>
    </submittedName>
</protein>
<reference evidence="3" key="1">
    <citation type="journal article" date="2019" name="Int. J. Syst. Evol. Microbiol.">
        <title>The Global Catalogue of Microorganisms (GCM) 10K type strain sequencing project: providing services to taxonomists for standard genome sequencing and annotation.</title>
        <authorList>
            <consortium name="The Broad Institute Genomics Platform"/>
            <consortium name="The Broad Institute Genome Sequencing Center for Infectious Disease"/>
            <person name="Wu L."/>
            <person name="Ma J."/>
        </authorList>
    </citation>
    <scope>NUCLEOTIDE SEQUENCE [LARGE SCALE GENOMIC DNA]</scope>
    <source>
        <strain evidence="3">JCM 16923</strain>
    </source>
</reference>
<dbReference type="Pfam" id="PF03881">
    <property type="entry name" value="Fructosamin_kin"/>
    <property type="match status" value="1"/>
</dbReference>
<dbReference type="SUPFAM" id="SSF56112">
    <property type="entry name" value="Protein kinase-like (PK-like)"/>
    <property type="match status" value="1"/>
</dbReference>
<dbReference type="RefSeq" id="WP_344781727.1">
    <property type="nucleotide sequence ID" value="NZ_BAAAZW010000003.1"/>
</dbReference>
<evidence type="ECO:0000256" key="1">
    <source>
        <dbReference type="PIRNR" id="PIRNR006221"/>
    </source>
</evidence>
<dbReference type="InterPro" id="IPR016477">
    <property type="entry name" value="Fructo-/Ketosamine-3-kinase"/>
</dbReference>
<dbReference type="InterPro" id="IPR011009">
    <property type="entry name" value="Kinase-like_dom_sf"/>
</dbReference>
<comment type="similarity">
    <text evidence="1">Belongs to the fructosamine kinase family.</text>
</comment>
<dbReference type="Gene3D" id="1.20.1270.240">
    <property type="match status" value="1"/>
</dbReference>
<dbReference type="EMBL" id="BAAAZW010000003">
    <property type="protein sequence ID" value="GAA3955319.1"/>
    <property type="molecule type" value="Genomic_DNA"/>
</dbReference>
<dbReference type="Gene3D" id="3.30.200.20">
    <property type="entry name" value="Phosphorylase Kinase, domain 1"/>
    <property type="match status" value="1"/>
</dbReference>
<organism evidence="2 3">
    <name type="scientific">Gordonia caeni</name>
    <dbReference type="NCBI Taxonomy" id="1007097"/>
    <lineage>
        <taxon>Bacteria</taxon>
        <taxon>Bacillati</taxon>
        <taxon>Actinomycetota</taxon>
        <taxon>Actinomycetes</taxon>
        <taxon>Mycobacteriales</taxon>
        <taxon>Gordoniaceae</taxon>
        <taxon>Gordonia</taxon>
    </lineage>
</organism>
<sequence>MSLTELPTELIDGLGVRSASPVSGGDIARAYRLETGDGPLFLKWRPRATPDLFEREAAGLRAMRARSGGLGVPEIIRESPSGLVLEWIEGGRASASTETDLGRGLAHLHRTGHDLFGGLDGAPAGYLGSAQVDLTPTADWPEFFVHRRVIPLIDRGIAQGVVAPEARVLIDRLAPRAAELCGPPEPPALVHGDLWAGNRMIGAGGRNWLIDPAAHWAHREIDLAMMTLFGGFGADCFAAYEEVFAPAAGWRSRLRWYQLPPLLVHAVLFGGGYGAAALEVLRDYAR</sequence>
<keyword evidence="1" id="KW-0808">Transferase</keyword>
<accession>A0ABP7NW59</accession>
<dbReference type="PANTHER" id="PTHR12149:SF8">
    <property type="entry name" value="PROTEIN-RIBULOSAMINE 3-KINASE"/>
    <property type="match status" value="1"/>
</dbReference>
<keyword evidence="1 2" id="KW-0418">Kinase</keyword>
<gene>
    <name evidence="2" type="ORF">GCM10022231_12380</name>
</gene>
<dbReference type="PIRSF" id="PIRSF006221">
    <property type="entry name" value="Ketosamine-3-kinase"/>
    <property type="match status" value="1"/>
</dbReference>
<name>A0ABP7NW59_9ACTN</name>
<comment type="caution">
    <text evidence="2">The sequence shown here is derived from an EMBL/GenBank/DDBJ whole genome shotgun (WGS) entry which is preliminary data.</text>
</comment>
<dbReference type="GO" id="GO:0016301">
    <property type="term" value="F:kinase activity"/>
    <property type="evidence" value="ECO:0007669"/>
    <property type="project" value="UniProtKB-KW"/>
</dbReference>
<evidence type="ECO:0000313" key="2">
    <source>
        <dbReference type="EMBL" id="GAA3955319.1"/>
    </source>
</evidence>
<keyword evidence="3" id="KW-1185">Reference proteome</keyword>
<dbReference type="Gene3D" id="1.10.510.10">
    <property type="entry name" value="Transferase(Phosphotransferase) domain 1"/>
    <property type="match status" value="1"/>
</dbReference>
<dbReference type="PANTHER" id="PTHR12149">
    <property type="entry name" value="FRUCTOSAMINE 3 KINASE-RELATED PROTEIN"/>
    <property type="match status" value="1"/>
</dbReference>
<evidence type="ECO:0000313" key="3">
    <source>
        <dbReference type="Proteomes" id="UP001418444"/>
    </source>
</evidence>